<proteinExistence type="inferred from homology"/>
<comment type="catalytic activity">
    <reaction evidence="8">
        <text>[DNA-directed RNA polymerase] + ATP = phospho-[DNA-directed RNA polymerase] + ADP + H(+)</text>
        <dbReference type="Rhea" id="RHEA:10216"/>
        <dbReference type="Rhea" id="RHEA-COMP:11321"/>
        <dbReference type="Rhea" id="RHEA-COMP:11322"/>
        <dbReference type="ChEBI" id="CHEBI:15378"/>
        <dbReference type="ChEBI" id="CHEBI:30616"/>
        <dbReference type="ChEBI" id="CHEBI:43176"/>
        <dbReference type="ChEBI" id="CHEBI:68546"/>
        <dbReference type="ChEBI" id="CHEBI:456216"/>
        <dbReference type="EC" id="2.7.11.23"/>
    </reaction>
</comment>
<feature type="domain" description="Protein kinase" evidence="12">
    <location>
        <begin position="40"/>
        <end position="297"/>
    </location>
</feature>
<evidence type="ECO:0000259" key="12">
    <source>
        <dbReference type="PROSITE" id="PS50011"/>
    </source>
</evidence>
<sequence>MAAAGSRKRAAPDQEPTTCGSSPAAGAKRQRYALGSVDDYEQLDVVGEGSFGVVIKARDRRAGKKVALKRLHGAPDFDAVKVEAACQHACRGHPSIVEIKDVVADAKTGEIFLVMEFVGSSLRDEIPRARPEDLVRVMMRQLIDAAKKMHSSRVIHRDIKPENILVGALGELKICDFGSAMFMRPAGKPYDACRVGTLPYTSPEQLAGNRCYGPAVDMWALGCIMGELLTGAPLFGGMTEKELLADLSDNLGALLKELYFDVLPELSPSAREVLSGLLAFDPEKRMTAAEALEHRWFAEEGKKAEFPGFVPLFGAHALVRLLFMFTAVLSPAARREAAEAMHAANARHRQSSGRPDGKTIDQGIGYILMALALVLTYVLH</sequence>
<evidence type="ECO:0000256" key="4">
    <source>
        <dbReference type="ARBA" id="ARBA00022679"/>
    </source>
</evidence>
<dbReference type="InterPro" id="IPR009424">
    <property type="entry name" value="AGP16/20/22/41"/>
</dbReference>
<name>A0A6G1F245_9ORYZ</name>
<organism evidence="13 14">
    <name type="scientific">Oryza meyeriana var. granulata</name>
    <dbReference type="NCBI Taxonomy" id="110450"/>
    <lineage>
        <taxon>Eukaryota</taxon>
        <taxon>Viridiplantae</taxon>
        <taxon>Streptophyta</taxon>
        <taxon>Embryophyta</taxon>
        <taxon>Tracheophyta</taxon>
        <taxon>Spermatophyta</taxon>
        <taxon>Magnoliopsida</taxon>
        <taxon>Liliopsida</taxon>
        <taxon>Poales</taxon>
        <taxon>Poaceae</taxon>
        <taxon>BOP clade</taxon>
        <taxon>Oryzoideae</taxon>
        <taxon>Oryzeae</taxon>
        <taxon>Oryzinae</taxon>
        <taxon>Oryza</taxon>
        <taxon>Oryza meyeriana</taxon>
    </lineage>
</organism>
<evidence type="ECO:0000313" key="14">
    <source>
        <dbReference type="Proteomes" id="UP000479710"/>
    </source>
</evidence>
<dbReference type="Pfam" id="PF00069">
    <property type="entry name" value="Pkinase"/>
    <property type="match status" value="1"/>
</dbReference>
<evidence type="ECO:0000256" key="2">
    <source>
        <dbReference type="ARBA" id="ARBA00012409"/>
    </source>
</evidence>
<dbReference type="EMBL" id="SPHZ02000002">
    <property type="protein sequence ID" value="KAF0930943.1"/>
    <property type="molecule type" value="Genomic_DNA"/>
</dbReference>
<evidence type="ECO:0000256" key="7">
    <source>
        <dbReference type="ARBA" id="ARBA00022840"/>
    </source>
</evidence>
<keyword evidence="5 9" id="KW-0547">Nucleotide-binding</keyword>
<dbReference type="Gene3D" id="1.10.510.10">
    <property type="entry name" value="Transferase(Phosphotransferase) domain 1"/>
    <property type="match status" value="1"/>
</dbReference>
<keyword evidence="3" id="KW-0597">Phosphoprotein</keyword>
<protein>
    <recommendedName>
        <fullName evidence="2">[RNA-polymerase]-subunit kinase</fullName>
        <ecNumber evidence="2">2.7.11.23</ecNumber>
    </recommendedName>
</protein>
<dbReference type="PANTHER" id="PTHR24056:SF432">
    <property type="entry name" value="OS10G0154500 PROTEIN"/>
    <property type="match status" value="1"/>
</dbReference>
<evidence type="ECO:0000256" key="6">
    <source>
        <dbReference type="ARBA" id="ARBA00022777"/>
    </source>
</evidence>
<dbReference type="EC" id="2.7.11.23" evidence="2"/>
<comment type="similarity">
    <text evidence="1">Belongs to the protein kinase superfamily. CMGC Ser/Thr protein kinase family. CDC2/CDKX subfamily.</text>
</comment>
<evidence type="ECO:0000256" key="9">
    <source>
        <dbReference type="PROSITE-ProRule" id="PRU10141"/>
    </source>
</evidence>
<keyword evidence="4" id="KW-0808">Transferase</keyword>
<dbReference type="PROSITE" id="PS50011">
    <property type="entry name" value="PROTEIN_KINASE_DOM"/>
    <property type="match status" value="1"/>
</dbReference>
<keyword evidence="6" id="KW-0418">Kinase</keyword>
<dbReference type="InterPro" id="IPR000719">
    <property type="entry name" value="Prot_kinase_dom"/>
</dbReference>
<dbReference type="PROSITE" id="PS00108">
    <property type="entry name" value="PROTEIN_KINASE_ST"/>
    <property type="match status" value="1"/>
</dbReference>
<keyword evidence="7 9" id="KW-0067">ATP-binding</keyword>
<keyword evidence="10" id="KW-0723">Serine/threonine-protein kinase</keyword>
<evidence type="ECO:0000256" key="1">
    <source>
        <dbReference type="ARBA" id="ARBA00006485"/>
    </source>
</evidence>
<evidence type="ECO:0000313" key="13">
    <source>
        <dbReference type="EMBL" id="KAF0930943.1"/>
    </source>
</evidence>
<dbReference type="PANTHER" id="PTHR24056">
    <property type="entry name" value="CELL DIVISION PROTEIN KINASE"/>
    <property type="match status" value="1"/>
</dbReference>
<evidence type="ECO:0000256" key="3">
    <source>
        <dbReference type="ARBA" id="ARBA00022553"/>
    </source>
</evidence>
<dbReference type="Pfam" id="PF06376">
    <property type="entry name" value="AGP"/>
    <property type="match status" value="1"/>
</dbReference>
<accession>A0A6G1F245</accession>
<evidence type="ECO:0000256" key="5">
    <source>
        <dbReference type="ARBA" id="ARBA00022741"/>
    </source>
</evidence>
<dbReference type="InterPro" id="IPR011009">
    <property type="entry name" value="Kinase-like_dom_sf"/>
</dbReference>
<dbReference type="InterPro" id="IPR008271">
    <property type="entry name" value="Ser/Thr_kinase_AS"/>
</dbReference>
<dbReference type="GO" id="GO:0008353">
    <property type="term" value="F:RNA polymerase II CTD heptapeptide repeat kinase activity"/>
    <property type="evidence" value="ECO:0007669"/>
    <property type="project" value="UniProtKB-EC"/>
</dbReference>
<feature type="region of interest" description="Disordered" evidence="11">
    <location>
        <begin position="1"/>
        <end position="25"/>
    </location>
</feature>
<evidence type="ECO:0000256" key="11">
    <source>
        <dbReference type="SAM" id="MobiDB-lite"/>
    </source>
</evidence>
<evidence type="ECO:0000256" key="8">
    <source>
        <dbReference type="ARBA" id="ARBA00049280"/>
    </source>
</evidence>
<gene>
    <name evidence="13" type="ORF">E2562_038127</name>
</gene>
<dbReference type="GO" id="GO:0007346">
    <property type="term" value="P:regulation of mitotic cell cycle"/>
    <property type="evidence" value="ECO:0007669"/>
    <property type="project" value="TreeGrafter"/>
</dbReference>
<dbReference type="GO" id="GO:0005524">
    <property type="term" value="F:ATP binding"/>
    <property type="evidence" value="ECO:0007669"/>
    <property type="project" value="UniProtKB-UniRule"/>
</dbReference>
<comment type="caution">
    <text evidence="13">The sequence shown here is derived from an EMBL/GenBank/DDBJ whole genome shotgun (WGS) entry which is preliminary data.</text>
</comment>
<reference evidence="13 14" key="1">
    <citation type="submission" date="2019-11" db="EMBL/GenBank/DDBJ databases">
        <title>Whole genome sequence of Oryza granulata.</title>
        <authorList>
            <person name="Li W."/>
        </authorList>
    </citation>
    <scope>NUCLEOTIDE SEQUENCE [LARGE SCALE GENOMIC DNA]</scope>
    <source>
        <strain evidence="14">cv. Menghai</strain>
        <tissue evidence="13">Leaf</tissue>
    </source>
</reference>
<dbReference type="Proteomes" id="UP000479710">
    <property type="component" value="Unassembled WGS sequence"/>
</dbReference>
<dbReference type="GO" id="GO:0005634">
    <property type="term" value="C:nucleus"/>
    <property type="evidence" value="ECO:0007669"/>
    <property type="project" value="TreeGrafter"/>
</dbReference>
<dbReference type="FunFam" id="3.30.200.20:FF:000508">
    <property type="entry name" value="Protein kinase domain containing protein"/>
    <property type="match status" value="1"/>
</dbReference>
<dbReference type="Gene3D" id="3.30.200.20">
    <property type="entry name" value="Phosphorylase Kinase, domain 1"/>
    <property type="match status" value="1"/>
</dbReference>
<dbReference type="SUPFAM" id="SSF56112">
    <property type="entry name" value="Protein kinase-like (PK-like)"/>
    <property type="match status" value="1"/>
</dbReference>
<dbReference type="SMART" id="SM00220">
    <property type="entry name" value="S_TKc"/>
    <property type="match status" value="1"/>
</dbReference>
<dbReference type="PROSITE" id="PS00107">
    <property type="entry name" value="PROTEIN_KINASE_ATP"/>
    <property type="match status" value="1"/>
</dbReference>
<dbReference type="AlphaFoldDB" id="A0A6G1F245"/>
<dbReference type="InterPro" id="IPR050108">
    <property type="entry name" value="CDK"/>
</dbReference>
<dbReference type="OrthoDB" id="595812at2759"/>
<dbReference type="FunFam" id="1.10.510.10:FF:000559">
    <property type="entry name" value="Protein kinase domain containing protein"/>
    <property type="match status" value="1"/>
</dbReference>
<keyword evidence="14" id="KW-1185">Reference proteome</keyword>
<feature type="binding site" evidence="9">
    <location>
        <position position="69"/>
    </location>
    <ligand>
        <name>ATP</name>
        <dbReference type="ChEBI" id="CHEBI:30616"/>
    </ligand>
</feature>
<evidence type="ECO:0000256" key="10">
    <source>
        <dbReference type="RuleBase" id="RU000304"/>
    </source>
</evidence>
<dbReference type="InterPro" id="IPR017441">
    <property type="entry name" value="Protein_kinase_ATP_BS"/>
</dbReference>